<name>A0AAN9UKF0_9PEZI</name>
<dbReference type="EMBL" id="JAJSPL020000007">
    <property type="protein sequence ID" value="KAK7745874.1"/>
    <property type="molecule type" value="Genomic_DNA"/>
</dbReference>
<dbReference type="AlphaFoldDB" id="A0AAN9UKF0"/>
<evidence type="ECO:0000256" key="6">
    <source>
        <dbReference type="ARBA" id="ARBA00031929"/>
    </source>
</evidence>
<dbReference type="GO" id="GO:0000447">
    <property type="term" value="P:endonucleolytic cleavage in ITS1 to separate SSU-rRNA from 5.8S rRNA and LSU-rRNA from tricistronic rRNA transcript (SSU-rRNA, 5.8S rRNA, LSU-rRNA)"/>
    <property type="evidence" value="ECO:0007669"/>
    <property type="project" value="TreeGrafter"/>
</dbReference>
<feature type="region of interest" description="Disordered" evidence="7">
    <location>
        <begin position="722"/>
        <end position="767"/>
    </location>
</feature>
<evidence type="ECO:0000256" key="4">
    <source>
        <dbReference type="ARBA" id="ARBA00024893"/>
    </source>
</evidence>
<dbReference type="InterPro" id="IPR040000">
    <property type="entry name" value="NOP9"/>
</dbReference>
<dbReference type="GO" id="GO:0000056">
    <property type="term" value="P:ribosomal small subunit export from nucleus"/>
    <property type="evidence" value="ECO:0007669"/>
    <property type="project" value="TreeGrafter"/>
</dbReference>
<dbReference type="GO" id="GO:0005730">
    <property type="term" value="C:nucleolus"/>
    <property type="evidence" value="ECO:0007669"/>
    <property type="project" value="UniProtKB-SubCell"/>
</dbReference>
<evidence type="ECO:0000256" key="2">
    <source>
        <dbReference type="ARBA" id="ARBA00016427"/>
    </source>
</evidence>
<keyword evidence="3" id="KW-0677">Repeat</keyword>
<gene>
    <name evidence="8" type="primary">NOP9</name>
    <name evidence="8" type="ORF">SLS53_002592</name>
</gene>
<feature type="compositionally biased region" description="Gly residues" evidence="7">
    <location>
        <begin position="742"/>
        <end position="759"/>
    </location>
</feature>
<comment type="caution">
    <text evidence="8">The sequence shown here is derived from an EMBL/GenBank/DDBJ whole genome shotgun (WGS) entry which is preliminary data.</text>
</comment>
<keyword evidence="9" id="KW-1185">Reference proteome</keyword>
<dbReference type="SUPFAM" id="SSF48371">
    <property type="entry name" value="ARM repeat"/>
    <property type="match status" value="1"/>
</dbReference>
<dbReference type="PANTHER" id="PTHR13102:SF0">
    <property type="entry name" value="NUCLEOLAR PROTEIN 9"/>
    <property type="match status" value="1"/>
</dbReference>
<dbReference type="Pfam" id="PF22493">
    <property type="entry name" value="PUF_NOP9"/>
    <property type="match status" value="1"/>
</dbReference>
<dbReference type="GO" id="GO:0030686">
    <property type="term" value="C:90S preribosome"/>
    <property type="evidence" value="ECO:0007669"/>
    <property type="project" value="TreeGrafter"/>
</dbReference>
<comment type="function">
    <text evidence="4">RNA-binding nucleolar protein required for pre-rRNA processing. Involved in production of 18S rRNA and assembly of small ribosomal subunit.</text>
</comment>
<evidence type="ECO:0000256" key="1">
    <source>
        <dbReference type="ARBA" id="ARBA00004604"/>
    </source>
</evidence>
<organism evidence="8 9">
    <name type="scientific">Cytospora paraplurivora</name>
    <dbReference type="NCBI Taxonomy" id="2898453"/>
    <lineage>
        <taxon>Eukaryota</taxon>
        <taxon>Fungi</taxon>
        <taxon>Dikarya</taxon>
        <taxon>Ascomycota</taxon>
        <taxon>Pezizomycotina</taxon>
        <taxon>Sordariomycetes</taxon>
        <taxon>Sordariomycetidae</taxon>
        <taxon>Diaporthales</taxon>
        <taxon>Cytosporaceae</taxon>
        <taxon>Cytospora</taxon>
    </lineage>
</organism>
<feature type="compositionally biased region" description="Basic residues" evidence="7">
    <location>
        <begin position="1"/>
        <end position="10"/>
    </location>
</feature>
<dbReference type="SMART" id="SM00025">
    <property type="entry name" value="Pumilio"/>
    <property type="match status" value="6"/>
</dbReference>
<evidence type="ECO:0000313" key="8">
    <source>
        <dbReference type="EMBL" id="KAK7745874.1"/>
    </source>
</evidence>
<evidence type="ECO:0000313" key="9">
    <source>
        <dbReference type="Proteomes" id="UP001320245"/>
    </source>
</evidence>
<comment type="subcellular location">
    <subcellularLocation>
        <location evidence="1">Nucleus</location>
        <location evidence="1">Nucleolus</location>
    </subcellularLocation>
</comment>
<dbReference type="PANTHER" id="PTHR13102">
    <property type="entry name" value="NUCLEOLAR PROTEIN 9"/>
    <property type="match status" value="1"/>
</dbReference>
<feature type="region of interest" description="Disordered" evidence="7">
    <location>
        <begin position="1"/>
        <end position="62"/>
    </location>
</feature>
<dbReference type="InterPro" id="IPR001313">
    <property type="entry name" value="Pumilio_RNA-bd_rpt"/>
</dbReference>
<dbReference type="InterPro" id="IPR016024">
    <property type="entry name" value="ARM-type_fold"/>
</dbReference>
<evidence type="ECO:0000256" key="7">
    <source>
        <dbReference type="SAM" id="MobiDB-lite"/>
    </source>
</evidence>
<feature type="compositionally biased region" description="Basic and acidic residues" evidence="7">
    <location>
        <begin position="31"/>
        <end position="41"/>
    </location>
</feature>
<reference evidence="8 9" key="1">
    <citation type="journal article" date="2023" name="PLoS ONE">
        <title>Cytospora paraplurivora sp. nov. isolated from orchards with fruit tree decline syndrome in Ontario, Canada.</title>
        <authorList>
            <person name="Ilyukhin E."/>
            <person name="Nguyen H.D.T."/>
            <person name="Castle A.J."/>
            <person name="Ellouze W."/>
        </authorList>
    </citation>
    <scope>NUCLEOTIDE SEQUENCE [LARGE SCALE GENOMIC DNA]</scope>
    <source>
        <strain evidence="8 9">FDS-564</strain>
    </source>
</reference>
<accession>A0AAN9UKF0</accession>
<dbReference type="GO" id="GO:0000472">
    <property type="term" value="P:endonucleolytic cleavage to generate mature 5'-end of SSU-rRNA from (SSU-rRNA, 5.8S rRNA, LSU-rRNA)"/>
    <property type="evidence" value="ECO:0007669"/>
    <property type="project" value="TreeGrafter"/>
</dbReference>
<evidence type="ECO:0000256" key="5">
    <source>
        <dbReference type="ARBA" id="ARBA00030932"/>
    </source>
</evidence>
<protein>
    <recommendedName>
        <fullName evidence="2">Nucleolar protein 9</fullName>
    </recommendedName>
    <alternativeName>
        <fullName evidence="5 6">Pumilio domain-containing protein NOP9</fullName>
    </alternativeName>
</protein>
<dbReference type="InterPro" id="IPR011989">
    <property type="entry name" value="ARM-like"/>
</dbReference>
<dbReference type="Gene3D" id="1.25.10.10">
    <property type="entry name" value="Leucine-rich Repeat Variant"/>
    <property type="match status" value="2"/>
</dbReference>
<evidence type="ECO:0000256" key="3">
    <source>
        <dbReference type="ARBA" id="ARBA00022737"/>
    </source>
</evidence>
<dbReference type="GO" id="GO:0000480">
    <property type="term" value="P:endonucleolytic cleavage in 5'-ETS of tricistronic rRNA transcript (SSU-rRNA, 5.8S rRNA, LSU-rRNA)"/>
    <property type="evidence" value="ECO:0007669"/>
    <property type="project" value="TreeGrafter"/>
</dbReference>
<dbReference type="Proteomes" id="UP001320245">
    <property type="component" value="Unassembled WGS sequence"/>
</dbReference>
<proteinExistence type="predicted"/>
<dbReference type="GO" id="GO:0030688">
    <property type="term" value="C:preribosome, small subunit precursor"/>
    <property type="evidence" value="ECO:0007669"/>
    <property type="project" value="TreeGrafter"/>
</dbReference>
<feature type="compositionally biased region" description="Basic residues" evidence="7">
    <location>
        <begin position="727"/>
        <end position="739"/>
    </location>
</feature>
<dbReference type="GO" id="GO:0003723">
    <property type="term" value="F:RNA binding"/>
    <property type="evidence" value="ECO:0007669"/>
    <property type="project" value="InterPro"/>
</dbReference>
<sequence length="767" mass="84152">MGKERKSKRQLIRDEKKAKKRQREVDTEETKEERKRQRIEEAQAGDDVAPGQDNYDGGGDFPISNGVSVGVGVGGGGGAFPSNGGGAFAGEPEREFFGMLNDEEQEYFRSADEKLETNDFESDEDRGYFLQSLYTEAVGKELKLASSQSCSRLMERLILLSNTKQKKRLFAAFAGHFVTLVTHRFASHCCEKLFIESAPVVSRELSGTEEEEEEDVIIGEGVTISEEEQQAAKASMEELFLFTLDELEEHLSFLLSERFGSHALRVLLVVLSGRPLEQVTTKSLLQSKRKEHISVQGGRFGADDLSQTRVVPESFSLAMQKILGDTTASMDSTALRVLATHPTGNPVLQLLVELDISLNGKDKSKRDQLLILKLLPDAPDSLGDNSTPASDFVNSMMYDPVGSRLLETIITHAPAKIFKALNTNFFGPRIQTYMRNDIACYPAIKALNRMSKEDVAEAVRKIIPEMPKLVSSKRFNVIKALAERCQVRKVTEELDALLGALCAAYGSEDGANLVANLSGLVTDENEKKSDDPEKKFTQSLQTERQKAATVSHGCQLLTALLSIPGSPARAAQASLLSLSAEQLFHLATSTTPSMVVVRTALSSPAEVTNFHKALVTRLAPRVPELAQSQSGHNVVNAIVAIPSKAGGPEGRAAGVIPFHLKETVMARLGGDEKTLRDSWTGRSVWRAWKGDQWKFRRGDWVRFVKEVDPEVRPEEKLWNRAAEKEHARKKTDRKLKRRVGQGEEGGGGGGGGGGEGEGGAEMLLQEE</sequence>